<dbReference type="GO" id="GO:0035251">
    <property type="term" value="F:UDP-glucosyltransferase activity"/>
    <property type="evidence" value="ECO:0007669"/>
    <property type="project" value="TreeGrafter"/>
</dbReference>
<dbReference type="EMBL" id="SZYD01000001">
    <property type="protein sequence ID" value="KAD7478742.1"/>
    <property type="molecule type" value="Genomic_DNA"/>
</dbReference>
<keyword evidence="2" id="KW-0808">Transferase</keyword>
<proteinExistence type="inferred from homology"/>
<keyword evidence="4" id="KW-1185">Reference proteome</keyword>
<dbReference type="AlphaFoldDB" id="A0A5N6Q2G0"/>
<name>A0A5N6Q2G0_9ASTR</name>
<dbReference type="OrthoDB" id="5835829at2759"/>
<dbReference type="Pfam" id="PF00201">
    <property type="entry name" value="UDPGT"/>
    <property type="match status" value="1"/>
</dbReference>
<evidence type="ECO:0000256" key="1">
    <source>
        <dbReference type="ARBA" id="ARBA00009995"/>
    </source>
</evidence>
<reference evidence="3 4" key="1">
    <citation type="submission" date="2019-05" db="EMBL/GenBank/DDBJ databases">
        <title>Mikania micrantha, genome provides insights into the molecular mechanism of rapid growth.</title>
        <authorList>
            <person name="Liu B."/>
        </authorList>
    </citation>
    <scope>NUCLEOTIDE SEQUENCE [LARGE SCALE GENOMIC DNA]</scope>
    <source>
        <strain evidence="3">NLD-2019</strain>
        <tissue evidence="3">Leaf</tissue>
    </source>
</reference>
<organism evidence="3 4">
    <name type="scientific">Mikania micrantha</name>
    <name type="common">bitter vine</name>
    <dbReference type="NCBI Taxonomy" id="192012"/>
    <lineage>
        <taxon>Eukaryota</taxon>
        <taxon>Viridiplantae</taxon>
        <taxon>Streptophyta</taxon>
        <taxon>Embryophyta</taxon>
        <taxon>Tracheophyta</taxon>
        <taxon>Spermatophyta</taxon>
        <taxon>Magnoliopsida</taxon>
        <taxon>eudicotyledons</taxon>
        <taxon>Gunneridae</taxon>
        <taxon>Pentapetalae</taxon>
        <taxon>asterids</taxon>
        <taxon>campanulids</taxon>
        <taxon>Asterales</taxon>
        <taxon>Asteraceae</taxon>
        <taxon>Asteroideae</taxon>
        <taxon>Heliantheae alliance</taxon>
        <taxon>Eupatorieae</taxon>
        <taxon>Mikania</taxon>
    </lineage>
</organism>
<evidence type="ECO:0000256" key="2">
    <source>
        <dbReference type="ARBA" id="ARBA00022679"/>
    </source>
</evidence>
<protein>
    <recommendedName>
        <fullName evidence="5">Glycosyltransferase</fullName>
    </recommendedName>
</protein>
<dbReference type="PANTHER" id="PTHR48047">
    <property type="entry name" value="GLYCOSYLTRANSFERASE"/>
    <property type="match status" value="1"/>
</dbReference>
<dbReference type="Gene3D" id="3.40.50.2000">
    <property type="entry name" value="Glycogen Phosphorylase B"/>
    <property type="match status" value="2"/>
</dbReference>
<evidence type="ECO:0000313" key="4">
    <source>
        <dbReference type="Proteomes" id="UP000326396"/>
    </source>
</evidence>
<dbReference type="FunFam" id="3.40.50.2000:FF:000064">
    <property type="entry name" value="Glycosyltransferase"/>
    <property type="match status" value="1"/>
</dbReference>
<dbReference type="SUPFAM" id="SSF53756">
    <property type="entry name" value="UDP-Glycosyltransferase/glycogen phosphorylase"/>
    <property type="match status" value="1"/>
</dbReference>
<evidence type="ECO:0000313" key="3">
    <source>
        <dbReference type="EMBL" id="KAD7478742.1"/>
    </source>
</evidence>
<sequence length="507" mass="56002">MLSWRSGKARIWGTKGPRFESHSSHPSEVPAVVDPWANRGSVKTLWYRKAMASLTKSSHILVFPFPAQGHMLPLLDLTHHLATHGLTITILVTPKNLPLLNPLLSSSPNIKPLVFPFPPHPSLPSGVENVKDIGNHGNAHIINSLANLQDPIIQWFKSHPNPPVAILYDFFLGWTHHLADQLRVPRICFFSSGAFLTAVLDHCCKDISSVRSQNLTVFHDLPNSPSFVREHLPTLIRVYNESDPEWELILDGHIANASSLAWVVNTFDALESQYMEYLTKLLGRGRVFGVGPVSLLSGSDPMTRGQSETGSGFDVIKWLDRRPDGSVVYVCFGSQKFLTSDQMEALETGLEDSGVHYVWVVKPEQGDLGRVGSGRGFVIKGWAAQVAILSHRAMGGFLSHCGWNSVLESILAGVMILAWPMEADQYVNARLLVEDHGVAVRVCEGPNTVPDSAELARMIAESMSEDKIEKIKAKEMKNKAIEAVKEGGSSSMELDRLVKELSNLRHE</sequence>
<comment type="similarity">
    <text evidence="1">Belongs to the UDP-glycosyltransferase family.</text>
</comment>
<accession>A0A5N6Q2G0</accession>
<dbReference type="CDD" id="cd03784">
    <property type="entry name" value="GT1_Gtf-like"/>
    <property type="match status" value="1"/>
</dbReference>
<dbReference type="InterPro" id="IPR002213">
    <property type="entry name" value="UDP_glucos_trans"/>
</dbReference>
<evidence type="ECO:0008006" key="5">
    <source>
        <dbReference type="Google" id="ProtNLM"/>
    </source>
</evidence>
<dbReference type="PANTHER" id="PTHR48047:SF28">
    <property type="entry name" value="F11M15.8 PROTEIN"/>
    <property type="match status" value="1"/>
</dbReference>
<gene>
    <name evidence="3" type="ORF">E3N88_01878</name>
</gene>
<dbReference type="Proteomes" id="UP000326396">
    <property type="component" value="Linkage Group LG1"/>
</dbReference>
<comment type="caution">
    <text evidence="3">The sequence shown here is derived from an EMBL/GenBank/DDBJ whole genome shotgun (WGS) entry which is preliminary data.</text>
</comment>